<protein>
    <recommendedName>
        <fullName evidence="2">RNase H type-1 domain-containing protein</fullName>
    </recommendedName>
</protein>
<evidence type="ECO:0000256" key="1">
    <source>
        <dbReference type="SAM" id="MobiDB-lite"/>
    </source>
</evidence>
<feature type="region of interest" description="Disordered" evidence="1">
    <location>
        <begin position="19"/>
        <end position="92"/>
    </location>
</feature>
<dbReference type="EMBL" id="FJOG01000005">
    <property type="protein sequence ID" value="CZR54720.1"/>
    <property type="molecule type" value="Genomic_DNA"/>
</dbReference>
<sequence>MSSRAAFLKHRADLVQDISNLQSSMMEQDTHQPSADRSNSTSPAMEQDTHQPSQDISNSKSHNVEQDTNLQSFQDFSDPRPETMEQNTHQPAQNIYNSIYDAMEHDTMMSESSTTSTAAQPRTRRRPGFLTKEERQRLSRTGRQVYLDRLFSADFPGKVTIDPDADTALSIAYSEYSSGETTTEDGRMVFWTDVCRSGDKSGIGIVYRKTLNGYVDLSYHIRRPVNTWVAEMAAIAQAIKIAEDEIVMRDARPSTVVIYSDCQKALLRYHDGELETVPCRCSLLRSGIVAAHNLKPLGIEVELRWVPGHWNTECQRHIKENLLAHSAAKKAARLTPPEGTENLVDVTNRRRKRAPVAMFKTGRDSEAQSEIENGLKNLSVG</sequence>
<dbReference type="GO" id="GO:0003676">
    <property type="term" value="F:nucleic acid binding"/>
    <property type="evidence" value="ECO:0007669"/>
    <property type="project" value="InterPro"/>
</dbReference>
<feature type="region of interest" description="Disordered" evidence="1">
    <location>
        <begin position="109"/>
        <end position="137"/>
    </location>
</feature>
<reference evidence="3 4" key="1">
    <citation type="submission" date="2016-03" db="EMBL/GenBank/DDBJ databases">
        <authorList>
            <person name="Ploux O."/>
        </authorList>
    </citation>
    <scope>NUCLEOTIDE SEQUENCE [LARGE SCALE GENOMIC DNA]</scope>
    <source>
        <strain evidence="3 4">UAMH 11012</strain>
    </source>
</reference>
<dbReference type="AlphaFoldDB" id="A0A1L7WPL9"/>
<dbReference type="Gene3D" id="3.30.420.10">
    <property type="entry name" value="Ribonuclease H-like superfamily/Ribonuclease H"/>
    <property type="match status" value="1"/>
</dbReference>
<feature type="region of interest" description="Disordered" evidence="1">
    <location>
        <begin position="361"/>
        <end position="381"/>
    </location>
</feature>
<evidence type="ECO:0000313" key="4">
    <source>
        <dbReference type="Proteomes" id="UP000184330"/>
    </source>
</evidence>
<name>A0A1L7WPL9_9HELO</name>
<organism evidence="3 4">
    <name type="scientific">Phialocephala subalpina</name>
    <dbReference type="NCBI Taxonomy" id="576137"/>
    <lineage>
        <taxon>Eukaryota</taxon>
        <taxon>Fungi</taxon>
        <taxon>Dikarya</taxon>
        <taxon>Ascomycota</taxon>
        <taxon>Pezizomycotina</taxon>
        <taxon>Leotiomycetes</taxon>
        <taxon>Helotiales</taxon>
        <taxon>Mollisiaceae</taxon>
        <taxon>Phialocephala</taxon>
        <taxon>Phialocephala fortinii species complex</taxon>
    </lineage>
</organism>
<feature type="domain" description="RNase H type-1" evidence="2">
    <location>
        <begin position="184"/>
        <end position="333"/>
    </location>
</feature>
<proteinExistence type="predicted"/>
<dbReference type="OrthoDB" id="3548481at2759"/>
<dbReference type="InterPro" id="IPR012337">
    <property type="entry name" value="RNaseH-like_sf"/>
</dbReference>
<accession>A0A1L7WPL9</accession>
<dbReference type="Proteomes" id="UP000184330">
    <property type="component" value="Unassembled WGS sequence"/>
</dbReference>
<dbReference type="SUPFAM" id="SSF53098">
    <property type="entry name" value="Ribonuclease H-like"/>
    <property type="match status" value="1"/>
</dbReference>
<feature type="compositionally biased region" description="Polar residues" evidence="1">
    <location>
        <begin position="19"/>
        <end position="75"/>
    </location>
</feature>
<dbReference type="PROSITE" id="PS50879">
    <property type="entry name" value="RNASE_H_1"/>
    <property type="match status" value="1"/>
</dbReference>
<dbReference type="InterPro" id="IPR002156">
    <property type="entry name" value="RNaseH_domain"/>
</dbReference>
<dbReference type="InterPro" id="IPR036397">
    <property type="entry name" value="RNaseH_sf"/>
</dbReference>
<dbReference type="GO" id="GO:0004523">
    <property type="term" value="F:RNA-DNA hybrid ribonuclease activity"/>
    <property type="evidence" value="ECO:0007669"/>
    <property type="project" value="InterPro"/>
</dbReference>
<keyword evidence="4" id="KW-1185">Reference proteome</keyword>
<evidence type="ECO:0000313" key="3">
    <source>
        <dbReference type="EMBL" id="CZR54720.1"/>
    </source>
</evidence>
<evidence type="ECO:0000259" key="2">
    <source>
        <dbReference type="PROSITE" id="PS50879"/>
    </source>
</evidence>
<gene>
    <name evidence="3" type="ORF">PAC_04604</name>
</gene>